<organism evidence="8 9">
    <name type="scientific">Taibaiella soli</name>
    <dbReference type="NCBI Taxonomy" id="1649169"/>
    <lineage>
        <taxon>Bacteria</taxon>
        <taxon>Pseudomonadati</taxon>
        <taxon>Bacteroidota</taxon>
        <taxon>Chitinophagia</taxon>
        <taxon>Chitinophagales</taxon>
        <taxon>Chitinophagaceae</taxon>
        <taxon>Taibaiella</taxon>
    </lineage>
</organism>
<dbReference type="OrthoDB" id="9786489at2"/>
<dbReference type="HAMAP" id="MF_01334">
    <property type="entry name" value="Ribosomal_bL25_CTC"/>
    <property type="match status" value="1"/>
</dbReference>
<keyword evidence="9" id="KW-1185">Reference proteome</keyword>
<evidence type="ECO:0000256" key="2">
    <source>
        <dbReference type="ARBA" id="ARBA00022884"/>
    </source>
</evidence>
<dbReference type="Proteomes" id="UP000248745">
    <property type="component" value="Unassembled WGS sequence"/>
</dbReference>
<reference evidence="8 9" key="1">
    <citation type="submission" date="2018-06" db="EMBL/GenBank/DDBJ databases">
        <title>Mucibacter soli gen. nov., sp. nov., a new member of the family Chitinophagaceae producing mucin.</title>
        <authorList>
            <person name="Kim M.-K."/>
            <person name="Park S."/>
            <person name="Kim T.-S."/>
            <person name="Joung Y."/>
            <person name="Han J.-H."/>
            <person name="Kim S.B."/>
        </authorList>
    </citation>
    <scope>NUCLEOTIDE SEQUENCE [LARGE SCALE GENOMIC DNA]</scope>
    <source>
        <strain evidence="8 9">R1-15</strain>
    </source>
</reference>
<dbReference type="GO" id="GO:0006412">
    <property type="term" value="P:translation"/>
    <property type="evidence" value="ECO:0007669"/>
    <property type="project" value="UniProtKB-UniRule"/>
</dbReference>
<dbReference type="InterPro" id="IPR011035">
    <property type="entry name" value="Ribosomal_bL25/Gln-tRNA_synth"/>
</dbReference>
<dbReference type="AlphaFoldDB" id="A0A2W2AFT0"/>
<dbReference type="InterPro" id="IPR020056">
    <property type="entry name" value="Rbsml_bL25/Gln-tRNA_synth_N"/>
</dbReference>
<comment type="subunit">
    <text evidence="5">Part of the 50S ribosomal subunit; part of the 5S rRNA/L5/L18/L25 subcomplex. Contacts the 5S rRNA. Binds to the 5S rRNA independently of L5 and L18.</text>
</comment>
<dbReference type="Gene3D" id="2.170.120.20">
    <property type="entry name" value="Ribosomal protein L25, beta domain"/>
    <property type="match status" value="1"/>
</dbReference>
<dbReference type="SUPFAM" id="SSF50715">
    <property type="entry name" value="Ribosomal protein L25-like"/>
    <property type="match status" value="1"/>
</dbReference>
<dbReference type="InterPro" id="IPR029751">
    <property type="entry name" value="Ribosomal_L25_dom"/>
</dbReference>
<dbReference type="InterPro" id="IPR020930">
    <property type="entry name" value="Ribosomal_uL5_bac-type"/>
</dbReference>
<comment type="function">
    <text evidence="5">This is one of the proteins that binds to the 5S RNA in the ribosome where it forms part of the central protuberance.</text>
</comment>
<dbReference type="NCBIfam" id="TIGR00731">
    <property type="entry name" value="bL25_bact_ctc"/>
    <property type="match status" value="1"/>
</dbReference>
<gene>
    <name evidence="5" type="primary">rplY</name>
    <name evidence="5" type="synonym">ctc</name>
    <name evidence="8" type="ORF">DN068_03865</name>
</gene>
<dbReference type="GO" id="GO:0008097">
    <property type="term" value="F:5S rRNA binding"/>
    <property type="evidence" value="ECO:0007669"/>
    <property type="project" value="InterPro"/>
</dbReference>
<keyword evidence="3 5" id="KW-0689">Ribosomal protein</keyword>
<dbReference type="InterPro" id="IPR001021">
    <property type="entry name" value="Ribosomal_bL25_long"/>
</dbReference>
<dbReference type="EMBL" id="QKTW01000006">
    <property type="protein sequence ID" value="PZF74161.1"/>
    <property type="molecule type" value="Genomic_DNA"/>
</dbReference>
<keyword evidence="4 5" id="KW-0687">Ribonucleoprotein</keyword>
<dbReference type="GO" id="GO:0003735">
    <property type="term" value="F:structural constituent of ribosome"/>
    <property type="evidence" value="ECO:0007669"/>
    <property type="project" value="InterPro"/>
</dbReference>
<proteinExistence type="inferred from homology"/>
<evidence type="ECO:0000256" key="4">
    <source>
        <dbReference type="ARBA" id="ARBA00023274"/>
    </source>
</evidence>
<evidence type="ECO:0000313" key="8">
    <source>
        <dbReference type="EMBL" id="PZF74161.1"/>
    </source>
</evidence>
<dbReference type="Gene3D" id="2.40.240.10">
    <property type="entry name" value="Ribosomal Protein L25, Chain P"/>
    <property type="match status" value="1"/>
</dbReference>
<evidence type="ECO:0000259" key="6">
    <source>
        <dbReference type="Pfam" id="PF01386"/>
    </source>
</evidence>
<comment type="caution">
    <text evidence="8">The sequence shown here is derived from an EMBL/GenBank/DDBJ whole genome shotgun (WGS) entry which is preliminary data.</text>
</comment>
<feature type="domain" description="Large ribosomal subunit protein bL25 L25" evidence="6">
    <location>
        <begin position="6"/>
        <end position="90"/>
    </location>
</feature>
<evidence type="ECO:0000259" key="7">
    <source>
        <dbReference type="Pfam" id="PF14693"/>
    </source>
</evidence>
<accession>A0A2W2AFT0</accession>
<evidence type="ECO:0000256" key="1">
    <source>
        <dbReference type="ARBA" id="ARBA00022730"/>
    </source>
</evidence>
<dbReference type="RefSeq" id="WP_110997577.1">
    <property type="nucleotide sequence ID" value="NZ_QKTW01000006.1"/>
</dbReference>
<keyword evidence="2 5" id="KW-0694">RNA-binding</keyword>
<comment type="similarity">
    <text evidence="5">Belongs to the bacterial ribosomal protein bL25 family. CTC subfamily.</text>
</comment>
<evidence type="ECO:0000256" key="5">
    <source>
        <dbReference type="HAMAP-Rule" id="MF_01334"/>
    </source>
</evidence>
<dbReference type="GO" id="GO:0022625">
    <property type="term" value="C:cytosolic large ribosomal subunit"/>
    <property type="evidence" value="ECO:0007669"/>
    <property type="project" value="TreeGrafter"/>
</dbReference>
<dbReference type="CDD" id="cd00495">
    <property type="entry name" value="Ribosomal_L25_TL5_CTC"/>
    <property type="match status" value="1"/>
</dbReference>
<name>A0A2W2AFT0_9BACT</name>
<dbReference type="Pfam" id="PF14693">
    <property type="entry name" value="Ribosomal_TL5_C"/>
    <property type="match status" value="1"/>
</dbReference>
<feature type="domain" description="Large ribosomal subunit protein bL25 beta" evidence="7">
    <location>
        <begin position="99"/>
        <end position="179"/>
    </location>
</feature>
<evidence type="ECO:0000313" key="9">
    <source>
        <dbReference type="Proteomes" id="UP000248745"/>
    </source>
</evidence>
<dbReference type="Pfam" id="PF01386">
    <property type="entry name" value="Ribosomal_L25p"/>
    <property type="match status" value="1"/>
</dbReference>
<sequence length="194" mass="21502">MKSVKIEGKSRSGLGKKETRALRSEGNVPAVIYGGTDTVHFSAPAIVFRSLVFTPDFQIAEITVEGKTYRTILKDKQFDVITDELSHIDFLELVEDKQVVATLPLKYEGQPEGVKAGGRLEIKVKSLKVRTYPKHLSENIVVNISDLQLNANIRVEDVVAPNMEIMNSPRIPIASVVMTRALKQAENEDAKGKK</sequence>
<dbReference type="InterPro" id="IPR020057">
    <property type="entry name" value="Ribosomal_bL25_b-dom"/>
</dbReference>
<dbReference type="PANTHER" id="PTHR33284:SF1">
    <property type="entry name" value="RIBOSOMAL PROTEIN L25_GLN-TRNA SYNTHETASE, ANTI-CODON-BINDING DOMAIN-CONTAINING PROTEIN"/>
    <property type="match status" value="1"/>
</dbReference>
<protein>
    <recommendedName>
        <fullName evidence="5">Large ribosomal subunit protein bL25</fullName>
    </recommendedName>
    <alternativeName>
        <fullName evidence="5">General stress protein CTC</fullName>
    </alternativeName>
</protein>
<evidence type="ECO:0000256" key="3">
    <source>
        <dbReference type="ARBA" id="ARBA00022980"/>
    </source>
</evidence>
<keyword evidence="1 5" id="KW-0699">rRNA-binding</keyword>
<dbReference type="InterPro" id="IPR037121">
    <property type="entry name" value="Ribosomal_bL25_C"/>
</dbReference>
<dbReference type="PANTHER" id="PTHR33284">
    <property type="entry name" value="RIBOSOMAL PROTEIN L25/GLN-TRNA SYNTHETASE, ANTI-CODON-BINDING DOMAIN-CONTAINING PROTEIN"/>
    <property type="match status" value="1"/>
</dbReference>